<sequence>MGVCSGGNWEAACSSNRKPQQGTELQLGLAVESIKATLSVKRRLACEQLAYYAQCNRGSKRQGFEVAAGKKRSDSGLYTIWKMENLYSKLYDKYNKLKTRKDSEIDRYNHDQEVKFTGYMAAVEELLQLGIADRSDKEELCVQYEKLLTEEARKGKELSEEVEKLRNLQQEGLSCSARGRYNENGQMESPRGTYLESIHLSSVNNRKRLSTDEDTDSDSRGKLPVVIETERDSHRGLRSDNDQSIQKESCCGKIISSGYSFTLTWLTKASENEPLELLYHVLSLGTFERIAPEWMREDLIFSSSMCPVFFKRVSSVIGLHL</sequence>
<evidence type="ECO:0000313" key="2">
    <source>
        <dbReference type="EMBL" id="RZC51891.1"/>
    </source>
</evidence>
<organism evidence="2 3">
    <name type="scientific">Papaver somniferum</name>
    <name type="common">Opium poppy</name>
    <dbReference type="NCBI Taxonomy" id="3469"/>
    <lineage>
        <taxon>Eukaryota</taxon>
        <taxon>Viridiplantae</taxon>
        <taxon>Streptophyta</taxon>
        <taxon>Embryophyta</taxon>
        <taxon>Tracheophyta</taxon>
        <taxon>Spermatophyta</taxon>
        <taxon>Magnoliopsida</taxon>
        <taxon>Ranunculales</taxon>
        <taxon>Papaveraceae</taxon>
        <taxon>Papaveroideae</taxon>
        <taxon>Papaver</taxon>
    </lineage>
</organism>
<dbReference type="Pfam" id="PF25091">
    <property type="entry name" value="DUF7806"/>
    <property type="match status" value="1"/>
</dbReference>
<gene>
    <name evidence="2" type="ORF">C5167_020316</name>
</gene>
<protein>
    <recommendedName>
        <fullName evidence="1">DUF7806 domain-containing protein</fullName>
    </recommendedName>
</protein>
<keyword evidence="3" id="KW-1185">Reference proteome</keyword>
<dbReference type="Gramene" id="RZC51891">
    <property type="protein sequence ID" value="RZC51891"/>
    <property type="gene ID" value="C5167_020316"/>
</dbReference>
<dbReference type="AlphaFoldDB" id="A0A4Y7IVX0"/>
<dbReference type="PANTHER" id="PTHR35489">
    <property type="entry name" value="TITAN9"/>
    <property type="match status" value="1"/>
</dbReference>
<name>A0A4Y7IVX0_PAPSO</name>
<dbReference type="Proteomes" id="UP000316621">
    <property type="component" value="Chromosome 2"/>
</dbReference>
<evidence type="ECO:0000259" key="1">
    <source>
        <dbReference type="Pfam" id="PF25091"/>
    </source>
</evidence>
<reference evidence="2 3" key="1">
    <citation type="journal article" date="2018" name="Science">
        <title>The opium poppy genome and morphinan production.</title>
        <authorList>
            <person name="Guo L."/>
            <person name="Winzer T."/>
            <person name="Yang X."/>
            <person name="Li Y."/>
            <person name="Ning Z."/>
            <person name="He Z."/>
            <person name="Teodor R."/>
            <person name="Lu Y."/>
            <person name="Bowser T.A."/>
            <person name="Graham I.A."/>
            <person name="Ye K."/>
        </authorList>
    </citation>
    <scope>NUCLEOTIDE SEQUENCE [LARGE SCALE GENOMIC DNA]</scope>
    <source>
        <strain evidence="3">cv. HN1</strain>
        <tissue evidence="2">Leaves</tissue>
    </source>
</reference>
<dbReference type="InterPro" id="IPR056708">
    <property type="entry name" value="DUF7806"/>
</dbReference>
<proteinExistence type="predicted"/>
<dbReference type="PANTHER" id="PTHR35489:SF2">
    <property type="entry name" value="TITAN9"/>
    <property type="match status" value="1"/>
</dbReference>
<dbReference type="EMBL" id="CM010716">
    <property type="protein sequence ID" value="RZC51891.1"/>
    <property type="molecule type" value="Genomic_DNA"/>
</dbReference>
<evidence type="ECO:0000313" key="3">
    <source>
        <dbReference type="Proteomes" id="UP000316621"/>
    </source>
</evidence>
<feature type="domain" description="DUF7806" evidence="1">
    <location>
        <begin position="256"/>
        <end position="317"/>
    </location>
</feature>
<accession>A0A4Y7IVX0</accession>
<dbReference type="GO" id="GO:0003006">
    <property type="term" value="P:developmental process involved in reproduction"/>
    <property type="evidence" value="ECO:0007669"/>
    <property type="project" value="TreeGrafter"/>
</dbReference>